<protein>
    <recommendedName>
        <fullName evidence="4">Sortilin N-terminal domain-containing protein</fullName>
    </recommendedName>
</protein>
<evidence type="ECO:0000256" key="3">
    <source>
        <dbReference type="SAM" id="SignalP"/>
    </source>
</evidence>
<dbReference type="InterPro" id="IPR036278">
    <property type="entry name" value="Sialidase_sf"/>
</dbReference>
<gene>
    <name evidence="5" type="ORF">ABNE31_13315</name>
</gene>
<evidence type="ECO:0000259" key="4">
    <source>
        <dbReference type="Pfam" id="PF15902"/>
    </source>
</evidence>
<reference evidence="5" key="1">
    <citation type="submission" date="2024-05" db="EMBL/GenBank/DDBJ databases">
        <title>Draft Genome Sequences of Flagellimonas sp. MMG031 and Marinobacter sp. MMG032 Isolated from the dinoflagellate Symbiodinium pilosum.</title>
        <authorList>
            <person name="Shikuma N.J."/>
            <person name="Farrell M.V."/>
        </authorList>
    </citation>
    <scope>NUCLEOTIDE SEQUENCE</scope>
    <source>
        <strain evidence="5">MMG031</strain>
    </source>
</reference>
<feature type="domain" description="Sortilin N-terminal" evidence="4">
    <location>
        <begin position="126"/>
        <end position="252"/>
    </location>
</feature>
<accession>A0AAU7MWB5</accession>
<dbReference type="InterPro" id="IPR052025">
    <property type="entry name" value="Xyloglucanase_GH74"/>
</dbReference>
<dbReference type="GO" id="GO:0010411">
    <property type="term" value="P:xyloglucan metabolic process"/>
    <property type="evidence" value="ECO:0007669"/>
    <property type="project" value="TreeGrafter"/>
</dbReference>
<evidence type="ECO:0000313" key="5">
    <source>
        <dbReference type="EMBL" id="XBQ22575.1"/>
    </source>
</evidence>
<dbReference type="InterPro" id="IPR015943">
    <property type="entry name" value="WD40/YVTN_repeat-like_dom_sf"/>
</dbReference>
<dbReference type="Pfam" id="PF15902">
    <property type="entry name" value="Sortilin-Vps10"/>
    <property type="match status" value="1"/>
</dbReference>
<dbReference type="Gene3D" id="2.130.10.10">
    <property type="entry name" value="YVTN repeat-like/Quinoprotein amine dehydrogenase"/>
    <property type="match status" value="4"/>
</dbReference>
<proteinExistence type="predicted"/>
<dbReference type="EMBL" id="CP157804">
    <property type="protein sequence ID" value="XBQ22575.1"/>
    <property type="molecule type" value="Genomic_DNA"/>
</dbReference>
<feature type="chain" id="PRO_5043549035" description="Sortilin N-terminal domain-containing protein" evidence="3">
    <location>
        <begin position="18"/>
        <end position="1010"/>
    </location>
</feature>
<sequence length="1010" mass="112050">MKKLQFVWTVLSVLSMAAGYSQTLEEIDGKALFGDLTARHIGPALMSGRINDMETHPTNSRIVYAGTAGGGVWKSSDGGTTFNPIFDDYCQSIGAVALDPNDPDNTIYVGTGETWTRNSVSIGDGLYKSTDGGANWNKIGFEKSERIANIIVNPNNSQEIYVGVLGALWGDSEERGVYKSSDGGATWEQLLYVDPKTGCADLAMDPTNPDILYASMWEFRRTGWSFESGGDKSALYKSTDGGKTWNKIHNGFPAGKLGRLAIAVAPSNPNVLYTVIEAEKDERKGLYRSNDAGASWEQLNNDFGITVRPFYFSRIVVDPKNEDVVVKGGLSGSISRDGGKTFKNLGNMHSDIHDMVFNIKDSNIMYVGTDGGVYRTWDGGTTMEIVENLPLSQFYQVSVDDAEPYNVYGGLQDNGSWWGPSSSPNGVEARDWNSIGAGDGFRVLKHPTKPIIYSEMQGAENVWRIDTERQLTKTIQPLPVSEDQKLRWNWNAPMAISAHQPDRFYMGSQYLHKSEDMGDTWEIISPDLTTNDPAKQNQEDSGGLSMDNSGAENHTTIFTIAESTLDENVIWVGTDDGNVQVTQDGGKTWTNTVANIPGLPKNTWCYHIEASIFDKGTAYAVFDGHTMNDMTPYAFKTTDFGKTWTSIISDDVVGFARNIQEDYENPDLLFLGTEFGLYITMDGGKNWKKFTNNMPAVAVHFIELHKKTNDLVMGTHGRGIIILDDISPLRSINNEVLGKTLHFFDTPDTEISETSSFGGNFGTETQFVGNNKTNDVQIKYYLNKRHTFGKMTMVIEDMEGNQIAELGPGKSKGINVVNWNYTRKVPKVAKGKTFSFGGFTAPKVPAGTYKAVITKGKETFEHTFNLVYDKNSPLTEKDRELKEATTMKLYDMTQELAYLVYELDEIMENANTAGDKKTVEKLNSLKETLVITTGDNYVGTAEPQLRERMADLYSKVASNYDKPSAAELKNLEVIAERFNTAKTDFAKLKDKYLKKQAVSLMTFEDFLESK</sequence>
<name>A0AAU7MWB5_9FLAO</name>
<dbReference type="SUPFAM" id="SSF110296">
    <property type="entry name" value="Oligoxyloglucan reducing end-specific cellobiohydrolase"/>
    <property type="match status" value="1"/>
</dbReference>
<dbReference type="KEGG" id="fld:ABNE31_13315"/>
<dbReference type="PANTHER" id="PTHR43739">
    <property type="entry name" value="XYLOGLUCANASE (EUROFUNG)"/>
    <property type="match status" value="1"/>
</dbReference>
<feature type="region of interest" description="Disordered" evidence="2">
    <location>
        <begin position="527"/>
        <end position="549"/>
    </location>
</feature>
<keyword evidence="3" id="KW-0732">Signal</keyword>
<organism evidence="5">
    <name type="scientific">Flagellimonas sp. MMG031</name>
    <dbReference type="NCBI Taxonomy" id="3158549"/>
    <lineage>
        <taxon>Bacteria</taxon>
        <taxon>Pseudomonadati</taxon>
        <taxon>Bacteroidota</taxon>
        <taxon>Flavobacteriia</taxon>
        <taxon>Flavobacteriales</taxon>
        <taxon>Flavobacteriaceae</taxon>
        <taxon>Flagellimonas</taxon>
    </lineage>
</organism>
<keyword evidence="1" id="KW-0677">Repeat</keyword>
<feature type="signal peptide" evidence="3">
    <location>
        <begin position="1"/>
        <end position="17"/>
    </location>
</feature>
<dbReference type="PANTHER" id="PTHR43739:SF5">
    <property type="entry name" value="EXO-ALPHA-SIALIDASE"/>
    <property type="match status" value="1"/>
</dbReference>
<evidence type="ECO:0000256" key="2">
    <source>
        <dbReference type="SAM" id="MobiDB-lite"/>
    </source>
</evidence>
<evidence type="ECO:0000256" key="1">
    <source>
        <dbReference type="ARBA" id="ARBA00022737"/>
    </source>
</evidence>
<dbReference type="SUPFAM" id="SSF50939">
    <property type="entry name" value="Sialidases"/>
    <property type="match status" value="1"/>
</dbReference>
<dbReference type="InterPro" id="IPR031778">
    <property type="entry name" value="Sortilin_N"/>
</dbReference>
<dbReference type="AlphaFoldDB" id="A0AAU7MWB5"/>
<dbReference type="RefSeq" id="WP_349351487.1">
    <property type="nucleotide sequence ID" value="NZ_CP157804.1"/>
</dbReference>
<dbReference type="CDD" id="cd15482">
    <property type="entry name" value="Sialidase_non-viral"/>
    <property type="match status" value="1"/>
</dbReference>